<organism evidence="1 2">
    <name type="scientific">Gulo gulo</name>
    <name type="common">Wolverine</name>
    <name type="synonym">Gluton</name>
    <dbReference type="NCBI Taxonomy" id="48420"/>
    <lineage>
        <taxon>Eukaryota</taxon>
        <taxon>Metazoa</taxon>
        <taxon>Chordata</taxon>
        <taxon>Craniata</taxon>
        <taxon>Vertebrata</taxon>
        <taxon>Euteleostomi</taxon>
        <taxon>Mammalia</taxon>
        <taxon>Eutheria</taxon>
        <taxon>Laurasiatheria</taxon>
        <taxon>Carnivora</taxon>
        <taxon>Caniformia</taxon>
        <taxon>Musteloidea</taxon>
        <taxon>Mustelidae</taxon>
        <taxon>Guloninae</taxon>
        <taxon>Gulo</taxon>
    </lineage>
</organism>
<sequence>GGCTVCHTAEHFVAYTGFPGPERKGVNSGRTPIRAFHQHIIHLRDLNPLGLTKQPASHVHPRDTSPISYSSFKPSVFTSAFLSR</sequence>
<proteinExistence type="predicted"/>
<dbReference type="EMBL" id="CYRY02047364">
    <property type="protein sequence ID" value="VCX43357.1"/>
    <property type="molecule type" value="Genomic_DNA"/>
</dbReference>
<evidence type="ECO:0000313" key="2">
    <source>
        <dbReference type="Proteomes" id="UP000269945"/>
    </source>
</evidence>
<evidence type="ECO:0000313" key="1">
    <source>
        <dbReference type="EMBL" id="VCX43357.1"/>
    </source>
</evidence>
<gene>
    <name evidence="1" type="ORF">BN2614_LOCUS1</name>
</gene>
<accession>A0A9X9QBC8</accession>
<name>A0A9X9QBC8_GULGU</name>
<dbReference type="AlphaFoldDB" id="A0A9X9QBC8"/>
<comment type="caution">
    <text evidence="1">The sequence shown here is derived from an EMBL/GenBank/DDBJ whole genome shotgun (WGS) entry which is preliminary data.</text>
</comment>
<keyword evidence="2" id="KW-1185">Reference proteome</keyword>
<reference evidence="1 2" key="1">
    <citation type="submission" date="2018-10" db="EMBL/GenBank/DDBJ databases">
        <authorList>
            <person name="Ekblom R."/>
            <person name="Jareborg N."/>
        </authorList>
    </citation>
    <scope>NUCLEOTIDE SEQUENCE [LARGE SCALE GENOMIC DNA]</scope>
    <source>
        <tissue evidence="1">Muscle</tissue>
    </source>
</reference>
<feature type="non-terminal residue" evidence="1">
    <location>
        <position position="84"/>
    </location>
</feature>
<protein>
    <submittedName>
        <fullName evidence="1">Uncharacterized protein</fullName>
    </submittedName>
</protein>
<dbReference type="Proteomes" id="UP000269945">
    <property type="component" value="Unassembled WGS sequence"/>
</dbReference>
<feature type="non-terminal residue" evidence="1">
    <location>
        <position position="1"/>
    </location>
</feature>